<dbReference type="EMBL" id="BAAALS010000066">
    <property type="protein sequence ID" value="GAA1778819.1"/>
    <property type="molecule type" value="Genomic_DNA"/>
</dbReference>
<organism evidence="2 3">
    <name type="scientific">Luedemannella helvata</name>
    <dbReference type="NCBI Taxonomy" id="349315"/>
    <lineage>
        <taxon>Bacteria</taxon>
        <taxon>Bacillati</taxon>
        <taxon>Actinomycetota</taxon>
        <taxon>Actinomycetes</taxon>
        <taxon>Micromonosporales</taxon>
        <taxon>Micromonosporaceae</taxon>
        <taxon>Luedemannella</taxon>
    </lineage>
</organism>
<evidence type="ECO:0000313" key="3">
    <source>
        <dbReference type="Proteomes" id="UP001500655"/>
    </source>
</evidence>
<sequence>MTGQLELWGPGWDIEPCDTSPAPDPDEQAHLDLHARPRYIPGDHGRAAGRPTYWQKQRITTIQPSQEYL</sequence>
<dbReference type="RefSeq" id="WP_030901107.1">
    <property type="nucleotide sequence ID" value="NZ_BAAALS010000066.1"/>
</dbReference>
<gene>
    <name evidence="2" type="ORF">GCM10009681_56940</name>
</gene>
<protein>
    <submittedName>
        <fullName evidence="2">Uncharacterized protein</fullName>
    </submittedName>
</protein>
<accession>A0ABN2L8B6</accession>
<evidence type="ECO:0000256" key="1">
    <source>
        <dbReference type="SAM" id="MobiDB-lite"/>
    </source>
</evidence>
<feature type="region of interest" description="Disordered" evidence="1">
    <location>
        <begin position="1"/>
        <end position="30"/>
    </location>
</feature>
<keyword evidence="3" id="KW-1185">Reference proteome</keyword>
<evidence type="ECO:0000313" key="2">
    <source>
        <dbReference type="EMBL" id="GAA1778819.1"/>
    </source>
</evidence>
<comment type="caution">
    <text evidence="2">The sequence shown here is derived from an EMBL/GenBank/DDBJ whole genome shotgun (WGS) entry which is preliminary data.</text>
</comment>
<name>A0ABN2L8B6_9ACTN</name>
<dbReference type="Proteomes" id="UP001500655">
    <property type="component" value="Unassembled WGS sequence"/>
</dbReference>
<proteinExistence type="predicted"/>
<reference evidence="2 3" key="1">
    <citation type="journal article" date="2019" name="Int. J. Syst. Evol. Microbiol.">
        <title>The Global Catalogue of Microorganisms (GCM) 10K type strain sequencing project: providing services to taxonomists for standard genome sequencing and annotation.</title>
        <authorList>
            <consortium name="The Broad Institute Genomics Platform"/>
            <consortium name="The Broad Institute Genome Sequencing Center for Infectious Disease"/>
            <person name="Wu L."/>
            <person name="Ma J."/>
        </authorList>
    </citation>
    <scope>NUCLEOTIDE SEQUENCE [LARGE SCALE GENOMIC DNA]</scope>
    <source>
        <strain evidence="2 3">JCM 13249</strain>
    </source>
</reference>